<proteinExistence type="predicted"/>
<evidence type="ECO:0000313" key="2">
    <source>
        <dbReference type="EMBL" id="SFE79027.1"/>
    </source>
</evidence>
<keyword evidence="3" id="KW-1185">Reference proteome</keyword>
<reference evidence="3" key="1">
    <citation type="submission" date="2016-10" db="EMBL/GenBank/DDBJ databases">
        <authorList>
            <person name="Varghese N."/>
            <person name="Submissions S."/>
        </authorList>
    </citation>
    <scope>NUCLEOTIDE SEQUENCE [LARGE SCALE GENOMIC DNA]</scope>
    <source>
        <strain evidence="3">UNC178MFTsu3.1</strain>
    </source>
</reference>
<feature type="compositionally biased region" description="Basic and acidic residues" evidence="1">
    <location>
        <begin position="281"/>
        <end position="292"/>
    </location>
</feature>
<dbReference type="InterPro" id="IPR010794">
    <property type="entry name" value="MalM"/>
</dbReference>
<evidence type="ECO:0000256" key="1">
    <source>
        <dbReference type="SAM" id="MobiDB-lite"/>
    </source>
</evidence>
<dbReference type="AlphaFoldDB" id="A0A1I2DET5"/>
<dbReference type="STRING" id="500610.SAMN02799615_01664"/>
<evidence type="ECO:0000313" key="3">
    <source>
        <dbReference type="Proteomes" id="UP000199477"/>
    </source>
</evidence>
<organism evidence="2 3">
    <name type="scientific">Dyella marensis</name>
    <dbReference type="NCBI Taxonomy" id="500610"/>
    <lineage>
        <taxon>Bacteria</taxon>
        <taxon>Pseudomonadati</taxon>
        <taxon>Pseudomonadota</taxon>
        <taxon>Gammaproteobacteria</taxon>
        <taxon>Lysobacterales</taxon>
        <taxon>Rhodanobacteraceae</taxon>
        <taxon>Dyella</taxon>
    </lineage>
</organism>
<dbReference type="Pfam" id="PF07148">
    <property type="entry name" value="MalM"/>
    <property type="match status" value="1"/>
</dbReference>
<sequence length="292" mass="31303">MPSRRLFLAPLLAVLVLALGACHQVKKLVPPNFRPPEDSSTALDQAKATLQQATPCCSSYADFSYQNLLPWEPKRFELGPGSLVASINGERSYFLSFRLPPDSKLPYRIALKSELNGRWLRASYLFGPTVTMLDEAFQPISSEDIPLCEHMGWTSETTGAFGSVKVTSKQARYLVLYSSAKQQAGSTYWEQSPAAFSAEAPVKMATTGSFTIPHGPDGSVWIGLMNSSFADAVDSAICGKAPKGEGVLNTLRTALPVPLWPGADPAAKPGPVNTPAADTPAKSDDGNQAKPD</sequence>
<accession>A0A1I2DET5</accession>
<dbReference type="Proteomes" id="UP000199477">
    <property type="component" value="Unassembled WGS sequence"/>
</dbReference>
<name>A0A1I2DET5_9GAMM</name>
<dbReference type="GO" id="GO:0042597">
    <property type="term" value="C:periplasmic space"/>
    <property type="evidence" value="ECO:0007669"/>
    <property type="project" value="InterPro"/>
</dbReference>
<protein>
    <submittedName>
        <fullName evidence="2">Maltose operon substrate-binding protein (MalM)</fullName>
    </submittedName>
</protein>
<dbReference type="PROSITE" id="PS51257">
    <property type="entry name" value="PROKAR_LIPOPROTEIN"/>
    <property type="match status" value="1"/>
</dbReference>
<feature type="region of interest" description="Disordered" evidence="1">
    <location>
        <begin position="260"/>
        <end position="292"/>
    </location>
</feature>
<dbReference type="GO" id="GO:0008643">
    <property type="term" value="P:carbohydrate transport"/>
    <property type="evidence" value="ECO:0007669"/>
    <property type="project" value="InterPro"/>
</dbReference>
<gene>
    <name evidence="2" type="ORF">SAMN02799615_01664</name>
</gene>
<dbReference type="RefSeq" id="WP_051548669.1">
    <property type="nucleotide sequence ID" value="NZ_FONH01000004.1"/>
</dbReference>
<dbReference type="EMBL" id="FONH01000004">
    <property type="protein sequence ID" value="SFE79027.1"/>
    <property type="molecule type" value="Genomic_DNA"/>
</dbReference>